<proteinExistence type="predicted"/>
<reference evidence="3 4" key="1">
    <citation type="journal article" date="2014" name="Agronomy (Basel)">
        <title>A Draft Genome Sequence for Ensete ventricosum, the Drought-Tolerant Tree Against Hunger.</title>
        <authorList>
            <person name="Harrison J."/>
            <person name="Moore K.A."/>
            <person name="Paszkiewicz K."/>
            <person name="Jones T."/>
            <person name="Grant M."/>
            <person name="Ambacheew D."/>
            <person name="Muzemil S."/>
            <person name="Studholme D.J."/>
        </authorList>
    </citation>
    <scope>NUCLEOTIDE SEQUENCE [LARGE SCALE GENOMIC DNA]</scope>
</reference>
<feature type="region of interest" description="Disordered" evidence="1">
    <location>
        <begin position="147"/>
        <end position="168"/>
    </location>
</feature>
<dbReference type="InterPro" id="IPR012417">
    <property type="entry name" value="CaM-bd_dom_pln"/>
</dbReference>
<dbReference type="PANTHER" id="PTHR33349">
    <property type="entry name" value="EMB|CAB62594.1"/>
    <property type="match status" value="1"/>
</dbReference>
<feature type="region of interest" description="Disordered" evidence="1">
    <location>
        <begin position="290"/>
        <end position="321"/>
    </location>
</feature>
<dbReference type="EMBL" id="AMZH03009481">
    <property type="protein sequence ID" value="RRT56758.1"/>
    <property type="molecule type" value="Genomic_DNA"/>
</dbReference>
<protein>
    <recommendedName>
        <fullName evidence="2">Calmodulin-binding domain-containing protein</fullName>
    </recommendedName>
</protein>
<feature type="compositionally biased region" description="Polar residues" evidence="1">
    <location>
        <begin position="466"/>
        <end position="477"/>
    </location>
</feature>
<name>A0A426YYG0_ENSVE</name>
<dbReference type="Proteomes" id="UP000287651">
    <property type="component" value="Unassembled WGS sequence"/>
</dbReference>
<accession>A0A426YYG0</accession>
<feature type="domain" description="Calmodulin-binding" evidence="2">
    <location>
        <begin position="620"/>
        <end position="725"/>
    </location>
</feature>
<feature type="compositionally biased region" description="Polar residues" evidence="1">
    <location>
        <begin position="441"/>
        <end position="454"/>
    </location>
</feature>
<sequence length="739" mass="81284">MPQNSYLDKTEHEHARNRRRPSFSERSPKREIGSPFRRSGGRESPKGAILTLYQFLVRLERRAFASPFLILPIFLLGFFLEPIDPEGIACLVLCALFSKQMDVPPEKIIQTCNSLTDLAAGSVHESSSMKSNAALYDQANNAVLENSAVDQDEKSSEESMDISTDEGESSNFSRKLLCESVTMGLDRTTMQNDAAVEGHAPNTAAGESPEEPVGIKLMISSIIQDDVVSTNYKASNPPEGSSVEHTSAELVTASPIKDNIVSVDYQKPDGAEESPNELIDIKMKTLPESCEGPSSLKLMNPKSKSSTKHRPVSGAETASKEAFNMKPRTPVYTSPVSTMKTPSTQVGFSKEQFQVKSLSTGIKTKRELNKLNTGNEVTGVSDRRKGTKQEKGDISGGPKHVKNSYALRKTTRSVKLEPEQERPSRVKSTTASVTPIVIKEATSSPSKTIDTSSEPVMPSKLKKTVKSSPPFISSTELSSRRNQEKIVNVAKPLSAPSTKRQFTRVSSMKLRKHRKLIPSFTVSNQAKAGNFGVKEKTAHATKPNLEHVDLRTLRQKLRKHILHPNRKGGHEESGTQLIRASETAIRIGVSQRSYRDVPKSEMKTKPGTISGANSEDKTETSRKLNFSRRKVVDLRSDNSAPIKLRLRQVKPVGGNQKPKETGTTGYKNRMKSDAINVALRHQNVDDKKDTQGLFNNVIKETASKLVESRKSKVRALVGAFETVFSLQETKVAPPLIAAL</sequence>
<feature type="compositionally biased region" description="Acidic residues" evidence="1">
    <location>
        <begin position="158"/>
        <end position="168"/>
    </location>
</feature>
<evidence type="ECO:0000313" key="3">
    <source>
        <dbReference type="EMBL" id="RRT56758.1"/>
    </source>
</evidence>
<dbReference type="Pfam" id="PF07839">
    <property type="entry name" value="CaM_binding"/>
    <property type="match status" value="1"/>
</dbReference>
<comment type="caution">
    <text evidence="3">The sequence shown here is derived from an EMBL/GenBank/DDBJ whole genome shotgun (WGS) entry which is preliminary data.</text>
</comment>
<dbReference type="PANTHER" id="PTHR33349:SF41">
    <property type="entry name" value="EMB|CAB62594.1"/>
    <property type="match status" value="1"/>
</dbReference>
<feature type="compositionally biased region" description="Basic and acidic residues" evidence="1">
    <location>
        <begin position="381"/>
        <end position="393"/>
    </location>
</feature>
<feature type="compositionally biased region" description="Basic and acidic residues" evidence="1">
    <location>
        <begin position="22"/>
        <end position="32"/>
    </location>
</feature>
<dbReference type="SMART" id="SM01054">
    <property type="entry name" value="CaM_binding"/>
    <property type="match status" value="1"/>
</dbReference>
<evidence type="ECO:0000313" key="4">
    <source>
        <dbReference type="Proteomes" id="UP000287651"/>
    </source>
</evidence>
<feature type="region of interest" description="Disordered" evidence="1">
    <location>
        <begin position="1"/>
        <end position="44"/>
    </location>
</feature>
<feature type="region of interest" description="Disordered" evidence="1">
    <location>
        <begin position="592"/>
        <end position="624"/>
    </location>
</feature>
<gene>
    <name evidence="3" type="ORF">B296_00024323</name>
</gene>
<dbReference type="GO" id="GO:0005516">
    <property type="term" value="F:calmodulin binding"/>
    <property type="evidence" value="ECO:0007669"/>
    <property type="project" value="InterPro"/>
</dbReference>
<evidence type="ECO:0000259" key="2">
    <source>
        <dbReference type="SMART" id="SM01054"/>
    </source>
</evidence>
<organism evidence="3 4">
    <name type="scientific">Ensete ventricosum</name>
    <name type="common">Abyssinian banana</name>
    <name type="synonym">Musa ensete</name>
    <dbReference type="NCBI Taxonomy" id="4639"/>
    <lineage>
        <taxon>Eukaryota</taxon>
        <taxon>Viridiplantae</taxon>
        <taxon>Streptophyta</taxon>
        <taxon>Embryophyta</taxon>
        <taxon>Tracheophyta</taxon>
        <taxon>Spermatophyta</taxon>
        <taxon>Magnoliopsida</taxon>
        <taxon>Liliopsida</taxon>
        <taxon>Zingiberales</taxon>
        <taxon>Musaceae</taxon>
        <taxon>Ensete</taxon>
    </lineage>
</organism>
<dbReference type="AlphaFoldDB" id="A0A426YYG0"/>
<feature type="compositionally biased region" description="Basic and acidic residues" evidence="1">
    <location>
        <begin position="593"/>
        <end position="604"/>
    </location>
</feature>
<feature type="compositionally biased region" description="Basic and acidic residues" evidence="1">
    <location>
        <begin position="414"/>
        <end position="424"/>
    </location>
</feature>
<feature type="region of interest" description="Disordered" evidence="1">
    <location>
        <begin position="374"/>
        <end position="479"/>
    </location>
</feature>
<evidence type="ECO:0000256" key="1">
    <source>
        <dbReference type="SAM" id="MobiDB-lite"/>
    </source>
</evidence>